<organism evidence="2 3">
    <name type="scientific">Salibacterium qingdaonense</name>
    <dbReference type="NCBI Taxonomy" id="266892"/>
    <lineage>
        <taxon>Bacteria</taxon>
        <taxon>Bacillati</taxon>
        <taxon>Bacillota</taxon>
        <taxon>Bacilli</taxon>
        <taxon>Bacillales</taxon>
        <taxon>Bacillaceae</taxon>
    </lineage>
</organism>
<name>A0A1I4Q7B9_9BACI</name>
<dbReference type="InterPro" id="IPR006528">
    <property type="entry name" value="Phage_head_morphogenesis_dom"/>
</dbReference>
<accession>A0A1I4Q7B9</accession>
<dbReference type="RefSeq" id="WP_177195604.1">
    <property type="nucleotide sequence ID" value="NZ_FOTY01000037.1"/>
</dbReference>
<protein>
    <submittedName>
        <fullName evidence="2">Phage putative head morphogenesis protein, SPP1 gp7 family</fullName>
    </submittedName>
</protein>
<proteinExistence type="predicted"/>
<keyword evidence="3" id="KW-1185">Reference proteome</keyword>
<dbReference type="Proteomes" id="UP000199668">
    <property type="component" value="Unassembled WGS sequence"/>
</dbReference>
<sequence length="263" mass="30337">MARIRGGAFPTAVAVQYARRVKGLVDQNRKIMWDAWTKRIKPLIHQYRNRNDGLVLDEDELSEIQKELEALEEETGEEVFATAAVTAIVQQFVNGLNQRQKEEFAEQFRDVVGIDPTMNESWLASFMETAVAENVSRIKSIDRQYHDDIKTIVIQGVRSGESLNDMAERIKQTSGAGKRRAIFIARDQTGSILGDMTKRRHQEAGLKKFRWRDSDDRRVRKKHRELDGKVFTWKDGANGLYPGKDYNCRCVAEPLEEELFEFQ</sequence>
<dbReference type="EMBL" id="FOTY01000037">
    <property type="protein sequence ID" value="SFM35555.1"/>
    <property type="molecule type" value="Genomic_DNA"/>
</dbReference>
<evidence type="ECO:0000313" key="2">
    <source>
        <dbReference type="EMBL" id="SFM35555.1"/>
    </source>
</evidence>
<dbReference type="NCBIfam" id="TIGR01641">
    <property type="entry name" value="phageSPP1_gp7"/>
    <property type="match status" value="1"/>
</dbReference>
<evidence type="ECO:0000259" key="1">
    <source>
        <dbReference type="Pfam" id="PF04233"/>
    </source>
</evidence>
<feature type="domain" description="Phage head morphogenesis" evidence="1">
    <location>
        <begin position="148"/>
        <end position="252"/>
    </location>
</feature>
<evidence type="ECO:0000313" key="3">
    <source>
        <dbReference type="Proteomes" id="UP000199668"/>
    </source>
</evidence>
<gene>
    <name evidence="2" type="ORF">SAMN04488054_13723</name>
</gene>
<reference evidence="2 3" key="1">
    <citation type="submission" date="2016-10" db="EMBL/GenBank/DDBJ databases">
        <authorList>
            <person name="de Groot N.N."/>
        </authorList>
    </citation>
    <scope>NUCLEOTIDE SEQUENCE [LARGE SCALE GENOMIC DNA]</scope>
    <source>
        <strain evidence="2 3">CGMCC 1.6134</strain>
    </source>
</reference>
<dbReference type="Pfam" id="PF04233">
    <property type="entry name" value="Phage_Mu_F"/>
    <property type="match status" value="1"/>
</dbReference>
<dbReference type="STRING" id="266892.SAMN04488054_13723"/>
<dbReference type="AlphaFoldDB" id="A0A1I4Q7B9"/>